<sequence>MSLLIYSPRCKHSMEVIEYINQHKQLKQLVHYHNINTQGIPPAYRNKITRVPTMLTKNGKILVGNEIKNWLDSLLPSKEVSNWGFGGGCSMTTLEGEENDTDIFSIESYGQSLQPAMTRELEEKISRDVSKGVAYSDQAI</sequence>
<dbReference type="KEGG" id="vg:5845681"/>
<dbReference type="EMBL" id="EU304328">
    <property type="protein sequence ID" value="ABY27895.1"/>
    <property type="molecule type" value="Genomic_DNA"/>
</dbReference>
<evidence type="ECO:0008006" key="3">
    <source>
        <dbReference type="Google" id="ProtNLM"/>
    </source>
</evidence>
<name>A9YW12_9PHYC</name>
<organism evidence="1 2">
    <name type="scientific">Ostreococcus tauri virus OtV5</name>
    <dbReference type="NCBI Taxonomy" id="1785753"/>
    <lineage>
        <taxon>Viruses</taxon>
        <taxon>Varidnaviria</taxon>
        <taxon>Bamfordvirae</taxon>
        <taxon>Nucleocytoviricota</taxon>
        <taxon>Megaviricetes</taxon>
        <taxon>Algavirales</taxon>
        <taxon>Phycodnaviridae</taxon>
        <taxon>Prasinovirus</taxon>
        <taxon>Prasinovirus ostreotauri</taxon>
    </lineage>
</organism>
<evidence type="ECO:0000313" key="1">
    <source>
        <dbReference type="EMBL" id="ABY27895.1"/>
    </source>
</evidence>
<keyword evidence="2" id="KW-1185">Reference proteome</keyword>
<dbReference type="GeneID" id="5845681"/>
<dbReference type="OrthoDB" id="13675at10239"/>
<accession>A9YW12</accession>
<dbReference type="RefSeq" id="YP_001648191.1">
    <property type="nucleotide sequence ID" value="NC_010191.2"/>
</dbReference>
<dbReference type="Proteomes" id="UP000203890">
    <property type="component" value="Segment"/>
</dbReference>
<evidence type="ECO:0000313" key="2">
    <source>
        <dbReference type="Proteomes" id="UP000203890"/>
    </source>
</evidence>
<proteinExistence type="predicted"/>
<protein>
    <recommendedName>
        <fullName evidence="3">Glutaredoxin</fullName>
    </recommendedName>
</protein>
<gene>
    <name evidence="1" type="ORF">OtV5_104</name>
</gene>
<reference evidence="1 2" key="1">
    <citation type="journal article" date="2008" name="PLoS ONE">
        <title>Life-cycle and genome of OtV5, a large DNA virus of the pelagic marine unicellular green alga Ostreococcus tauri.</title>
        <authorList>
            <person name="Derelle E."/>
            <person name="Ferraz C."/>
            <person name="Escande M.L."/>
            <person name="Eychenie S."/>
            <person name="Cooke R."/>
            <person name="Piganeau G."/>
            <person name="Desdevises Y."/>
            <person name="Bellec L."/>
            <person name="Moreau H."/>
            <person name="Grimsley N."/>
        </authorList>
    </citation>
    <scope>NUCLEOTIDE SEQUENCE [LARGE SCALE GENOMIC DNA]</scope>
    <source>
        <strain evidence="1 2">OtV5</strain>
    </source>
</reference>